<dbReference type="CDD" id="cd20433">
    <property type="entry name" value="Tudor_TDRD11"/>
    <property type="match status" value="1"/>
</dbReference>
<dbReference type="Pfam" id="PF00567">
    <property type="entry name" value="TUDOR"/>
    <property type="match status" value="1"/>
</dbReference>
<evidence type="ECO:0000256" key="1">
    <source>
        <dbReference type="ARBA" id="ARBA00004496"/>
    </source>
</evidence>
<dbReference type="STRING" id="283909.N1PBE4"/>
<reference evidence="10" key="3">
    <citation type="submission" date="2015-06" db="UniProtKB">
        <authorList>
            <consortium name="EnsemblMetazoa"/>
        </authorList>
    </citation>
    <scope>IDENTIFICATION</scope>
</reference>
<dbReference type="Proteomes" id="UP000014760">
    <property type="component" value="Unassembled WGS sequence"/>
</dbReference>
<keyword evidence="3 5" id="KW-0963">Cytoplasm</keyword>
<dbReference type="SMART" id="SM00333">
    <property type="entry name" value="TUDOR"/>
    <property type="match status" value="1"/>
</dbReference>
<dbReference type="EMBL" id="KB291798">
    <property type="protein sequence ID" value="ELU18909.1"/>
    <property type="molecule type" value="Genomic_DNA"/>
</dbReference>
<dbReference type="FunFam" id="2.40.50.90:FF:000001">
    <property type="entry name" value="Staphylococcal nuclease domain-containing protein"/>
    <property type="match status" value="1"/>
</dbReference>
<dbReference type="OrthoDB" id="10023235at2759"/>
<comment type="subcellular location">
    <subcellularLocation>
        <location evidence="1 5">Cytoplasm</location>
    </subcellularLocation>
</comment>
<dbReference type="SMART" id="SM00318">
    <property type="entry name" value="SNc"/>
    <property type="match status" value="4"/>
</dbReference>
<dbReference type="InterPro" id="IPR016685">
    <property type="entry name" value="Silence_cplx_Nase-comp_TudorSN"/>
</dbReference>
<dbReference type="AlphaFoldDB" id="N1PBE4"/>
<dbReference type="PROSITE" id="PS50304">
    <property type="entry name" value="TUDOR"/>
    <property type="match status" value="1"/>
</dbReference>
<dbReference type="EMBL" id="AMQN01000055">
    <property type="status" value="NOT_ANNOTATED_CDS"/>
    <property type="molecule type" value="Genomic_DNA"/>
</dbReference>
<dbReference type="GO" id="GO:0006402">
    <property type="term" value="P:mRNA catabolic process"/>
    <property type="evidence" value="ECO:0007669"/>
    <property type="project" value="UniProtKB-UniRule"/>
</dbReference>
<dbReference type="GO" id="GO:0005634">
    <property type="term" value="C:nucleus"/>
    <property type="evidence" value="ECO:0007669"/>
    <property type="project" value="TreeGrafter"/>
</dbReference>
<dbReference type="SUPFAM" id="SSF50199">
    <property type="entry name" value="Staphylococcal nuclease"/>
    <property type="match status" value="5"/>
</dbReference>
<reference evidence="9 11" key="2">
    <citation type="journal article" date="2013" name="Nature">
        <title>Insights into bilaterian evolution from three spiralian genomes.</title>
        <authorList>
            <person name="Simakov O."/>
            <person name="Marletaz F."/>
            <person name="Cho S.J."/>
            <person name="Edsinger-Gonzales E."/>
            <person name="Havlak P."/>
            <person name="Hellsten U."/>
            <person name="Kuo D.H."/>
            <person name="Larsson T."/>
            <person name="Lv J."/>
            <person name="Arendt D."/>
            <person name="Savage R."/>
            <person name="Osoegawa K."/>
            <person name="de Jong P."/>
            <person name="Grimwood J."/>
            <person name="Chapman J.A."/>
            <person name="Shapiro H."/>
            <person name="Aerts A."/>
            <person name="Otillar R.P."/>
            <person name="Terry A.Y."/>
            <person name="Boore J.L."/>
            <person name="Grigoriev I.V."/>
            <person name="Lindberg D.R."/>
            <person name="Seaver E.C."/>
            <person name="Weisblat D.A."/>
            <person name="Putnam N.H."/>
            <person name="Rokhsar D.S."/>
        </authorList>
    </citation>
    <scope>NUCLEOTIDE SEQUENCE</scope>
    <source>
        <strain evidence="9 11">I ESC-2004</strain>
    </source>
</reference>
<dbReference type="FunCoup" id="N1PBE4">
    <property type="interactions" value="2168"/>
</dbReference>
<evidence type="ECO:0000313" key="11">
    <source>
        <dbReference type="Proteomes" id="UP000014760"/>
    </source>
</evidence>
<evidence type="ECO:0000313" key="9">
    <source>
        <dbReference type="EMBL" id="ELU18909.1"/>
    </source>
</evidence>
<sequence length="902" mass="100946">MSAPPPPQPVVVHHGIVKQALSGDTLIVRGQPRGGPPQERTICLSNITAPRLARRPNPSMDAALETKDEPYAWEAREFLRKKLVGKEVCYTVEYKAPGTGREYGAVYVGRDTSGENLTESIVAEGLVEVRRGSIARNDDKQQKLIQLEETAKAAGLGKWSGPEEQANHIRDVSWTLENPRHYVDSQHGKPIEAIVEHVRDGCTIRAFVLPSFQYITVMMSGIKCPMFKINGDKTEPEPLAEEAKFYTESRLLQRNVQIVLEGASNQNLLGSVLHPNGNIALFLLRDGFARCADWSMRVVSQGVEKLRAAQKEAKEKRIRLWKDYTAPTNIVDIKDKNFQAKVIEVINADGMVLKLQDGSERKVFLSSIRFPRTQTPADGEPPKRESKTRSRPLYDIPYLFEAREFLRKKLIGKKVNVVVDYIQPKTDDFPEKTLCTVTINNINIGEALVSKGLAMVVRYRQDDDQRSAHYDDLQVAEERAKKKGAGLHSKKDPPTLRVADVSGDVNKAKQFFPFLQRAGRCEAIVEFVASGSRLRLYIPRETCLITVLLAGISCPRASRPGPGGSLIAAEPFGEEALAYTKEHTMQREVEVEVDTMDKGGNFIGWIYVDSLNISVGLVEESLAKMHFSAERSAHAKVLSAAQEKAKAARQKIWENYEEPVEEEKVLEAEPQERKITYKTVVVTEVTDELQFYAQNIETGTQLEKLMEQLRADMAANPPLTGAYTPKKGELCAAKFSDGEWYRAKIEKVEGKGIHLLYIDYGNREVTSSTKLAALPGAYSGLPAQATAYSLACIQLPTDPDDIQIAVDGFYGDVMNKQLLLNVEYRVGSQEFVSLLYSDNKEDVIQGLISEGLLLVEKRREKRLAKLMDAYRKAQDKAKKSRLNLWQYGDFTDDDAKEFGYQG</sequence>
<evidence type="ECO:0000256" key="6">
    <source>
        <dbReference type="SAM" id="Coils"/>
    </source>
</evidence>
<keyword evidence="4" id="KW-0677">Repeat</keyword>
<feature type="domain" description="TNase-like" evidence="8">
    <location>
        <begin position="519"/>
        <end position="655"/>
    </location>
</feature>
<feature type="domain" description="Tudor" evidence="7">
    <location>
        <begin position="724"/>
        <end position="781"/>
    </location>
</feature>
<protein>
    <recommendedName>
        <fullName evidence="2">Staphylococcal nuclease domain-containing protein 1</fullName>
    </recommendedName>
</protein>
<evidence type="ECO:0000313" key="10">
    <source>
        <dbReference type="EnsemblMetazoa" id="CapteP226792"/>
    </source>
</evidence>
<dbReference type="GO" id="GO:0003723">
    <property type="term" value="F:RNA binding"/>
    <property type="evidence" value="ECO:0007669"/>
    <property type="project" value="UniProtKB-UniRule"/>
</dbReference>
<dbReference type="GO" id="GO:0004518">
    <property type="term" value="F:nuclease activity"/>
    <property type="evidence" value="ECO:0007669"/>
    <property type="project" value="TreeGrafter"/>
</dbReference>
<dbReference type="FunFam" id="2.40.50.90:FF:000005">
    <property type="entry name" value="Staphylococcal nuclease domain-containing protein"/>
    <property type="match status" value="1"/>
</dbReference>
<evidence type="ECO:0000259" key="7">
    <source>
        <dbReference type="PROSITE" id="PS50304"/>
    </source>
</evidence>
<dbReference type="PANTHER" id="PTHR12302">
    <property type="entry name" value="EBNA2 BINDING PROTEIN P100"/>
    <property type="match status" value="1"/>
</dbReference>
<dbReference type="GO" id="GO:0031047">
    <property type="term" value="P:regulatory ncRNA-mediated gene silencing"/>
    <property type="evidence" value="ECO:0007669"/>
    <property type="project" value="UniProtKB-UniRule"/>
</dbReference>
<dbReference type="PANTHER" id="PTHR12302:SF2">
    <property type="entry name" value="STAPHYLOCOCCAL NUCLEASE DOMAIN-CONTAINING PROTEIN 1"/>
    <property type="match status" value="1"/>
</dbReference>
<dbReference type="PIRSF" id="PIRSF017179">
    <property type="entry name" value="RISC-Tudor-SN"/>
    <property type="match status" value="1"/>
</dbReference>
<dbReference type="InterPro" id="IPR016071">
    <property type="entry name" value="Staphylococal_nuclease_OB-fold"/>
</dbReference>
<dbReference type="Gene3D" id="2.40.50.90">
    <property type="match status" value="5"/>
</dbReference>
<reference evidence="11" key="1">
    <citation type="submission" date="2012-12" db="EMBL/GenBank/DDBJ databases">
        <authorList>
            <person name="Hellsten U."/>
            <person name="Grimwood J."/>
            <person name="Chapman J.A."/>
            <person name="Shapiro H."/>
            <person name="Aerts A."/>
            <person name="Otillar R.P."/>
            <person name="Terry A.Y."/>
            <person name="Boore J.L."/>
            <person name="Simakov O."/>
            <person name="Marletaz F."/>
            <person name="Cho S.-J."/>
            <person name="Edsinger-Gonzales E."/>
            <person name="Havlak P."/>
            <person name="Kuo D.-H."/>
            <person name="Larsson T."/>
            <person name="Lv J."/>
            <person name="Arendt D."/>
            <person name="Savage R."/>
            <person name="Osoegawa K."/>
            <person name="de Jong P."/>
            <person name="Lindberg D.R."/>
            <person name="Seaver E.C."/>
            <person name="Weisblat D.A."/>
            <person name="Putnam N.H."/>
            <person name="Grigoriev I.V."/>
            <person name="Rokhsar D.S."/>
        </authorList>
    </citation>
    <scope>NUCLEOTIDE SEQUENCE</scope>
    <source>
        <strain evidence="11">I ESC-2004</strain>
    </source>
</reference>
<dbReference type="HOGENOM" id="CLU_005966_0_0_1"/>
<dbReference type="Pfam" id="PF00565">
    <property type="entry name" value="SNase"/>
    <property type="match status" value="5"/>
</dbReference>
<name>N1PBE4_CAPTE</name>
<accession>N1PBE4</accession>
<dbReference type="GO" id="GO:0005829">
    <property type="term" value="C:cytosol"/>
    <property type="evidence" value="ECO:0007669"/>
    <property type="project" value="UniProtKB-UniRule"/>
</dbReference>
<keyword evidence="6" id="KW-0175">Coiled coil</keyword>
<evidence type="ECO:0000256" key="2">
    <source>
        <dbReference type="ARBA" id="ARBA00017230"/>
    </source>
</evidence>
<organism evidence="9">
    <name type="scientific">Capitella teleta</name>
    <name type="common">Polychaete worm</name>
    <dbReference type="NCBI Taxonomy" id="283909"/>
    <lineage>
        <taxon>Eukaryota</taxon>
        <taxon>Metazoa</taxon>
        <taxon>Spiralia</taxon>
        <taxon>Lophotrochozoa</taxon>
        <taxon>Annelida</taxon>
        <taxon>Polychaeta</taxon>
        <taxon>Sedentaria</taxon>
        <taxon>Scolecida</taxon>
        <taxon>Capitellidae</taxon>
        <taxon>Capitella</taxon>
    </lineage>
</organism>
<dbReference type="InterPro" id="IPR002999">
    <property type="entry name" value="Tudor"/>
</dbReference>
<feature type="domain" description="TNase-like" evidence="8">
    <location>
        <begin position="189"/>
        <end position="323"/>
    </location>
</feature>
<dbReference type="SUPFAM" id="SSF63748">
    <property type="entry name" value="Tudor/PWWP/MBT"/>
    <property type="match status" value="1"/>
</dbReference>
<dbReference type="CDD" id="cd00175">
    <property type="entry name" value="SNc"/>
    <property type="match status" value="4"/>
</dbReference>
<dbReference type="InterPro" id="IPR047386">
    <property type="entry name" value="Tudor_TDRD11"/>
</dbReference>
<evidence type="ECO:0000256" key="4">
    <source>
        <dbReference type="ARBA" id="ARBA00022737"/>
    </source>
</evidence>
<dbReference type="FunFam" id="2.40.50.90:FF:000002">
    <property type="entry name" value="Staphylococcal nuclease domain-containing protein"/>
    <property type="match status" value="1"/>
</dbReference>
<dbReference type="InterPro" id="IPR035437">
    <property type="entry name" value="SNase_OB-fold_sf"/>
</dbReference>
<dbReference type="EnsemblMetazoa" id="CapteT226792">
    <property type="protein sequence ID" value="CapteP226792"/>
    <property type="gene ID" value="CapteG226792"/>
</dbReference>
<dbReference type="FunFam" id="2.40.50.90:FF:000004">
    <property type="entry name" value="Staphylococcal nuclease domain-containing protein"/>
    <property type="match status" value="1"/>
</dbReference>
<evidence type="ECO:0000256" key="3">
    <source>
        <dbReference type="ARBA" id="ARBA00022490"/>
    </source>
</evidence>
<keyword evidence="11" id="KW-1185">Reference proteome</keyword>
<dbReference type="PROSITE" id="PS50830">
    <property type="entry name" value="TNASE_3"/>
    <property type="match status" value="4"/>
</dbReference>
<dbReference type="FunFam" id="2.40.50.90:FF:000003">
    <property type="entry name" value="Staphylococcal nuclease domain-containing protein"/>
    <property type="match status" value="1"/>
</dbReference>
<proteinExistence type="predicted"/>
<dbReference type="OMA" id="ARCADHH"/>
<evidence type="ECO:0000256" key="5">
    <source>
        <dbReference type="PIRNR" id="PIRNR017179"/>
    </source>
</evidence>
<feature type="coiled-coil region" evidence="6">
    <location>
        <begin position="856"/>
        <end position="883"/>
    </location>
</feature>
<gene>
    <name evidence="9" type="ORF">CAPTEDRAFT_226792</name>
</gene>
<feature type="domain" description="TNase-like" evidence="8">
    <location>
        <begin position="336"/>
        <end position="490"/>
    </location>
</feature>
<dbReference type="FunFam" id="2.30.30.140:FF:000018">
    <property type="entry name" value="Serine/threonine-protein kinase 31"/>
    <property type="match status" value="1"/>
</dbReference>
<evidence type="ECO:0000259" key="8">
    <source>
        <dbReference type="PROSITE" id="PS50830"/>
    </source>
</evidence>
<feature type="domain" description="TNase-like" evidence="8">
    <location>
        <begin position="11"/>
        <end position="161"/>
    </location>
</feature>
<dbReference type="GO" id="GO:0031332">
    <property type="term" value="C:RNAi effector complex"/>
    <property type="evidence" value="ECO:0007669"/>
    <property type="project" value="InterPro"/>
</dbReference>
<dbReference type="Gene3D" id="2.30.30.140">
    <property type="match status" value="1"/>
</dbReference>